<accession>A0AAW0PIX2</accession>
<evidence type="ECO:0000313" key="2">
    <source>
        <dbReference type="EMBL" id="KAK7919196.1"/>
    </source>
</evidence>
<sequence length="118" mass="13228">MKEAHDKILELLFANDEEEPFEEGIEPLAETTEQSSKCTKEKVDKRDQTPISIKALDTTSTCEHLETPVTSPSSQEETFEKSCTTLENLDPIDKKDDSPEQLDSNTEATFLQSCSTND</sequence>
<feature type="region of interest" description="Disordered" evidence="1">
    <location>
        <begin position="62"/>
        <end position="81"/>
    </location>
</feature>
<feature type="region of interest" description="Disordered" evidence="1">
    <location>
        <begin position="86"/>
        <end position="118"/>
    </location>
</feature>
<protein>
    <submittedName>
        <fullName evidence="2">Uncharacterized protein</fullName>
    </submittedName>
</protein>
<proteinExistence type="predicted"/>
<feature type="compositionally biased region" description="Polar residues" evidence="1">
    <location>
        <begin position="101"/>
        <end position="118"/>
    </location>
</feature>
<name>A0AAW0PIX2_9GOBI</name>
<feature type="compositionally biased region" description="Basic and acidic residues" evidence="1">
    <location>
        <begin position="38"/>
        <end position="48"/>
    </location>
</feature>
<dbReference type="Proteomes" id="UP001460270">
    <property type="component" value="Unassembled WGS sequence"/>
</dbReference>
<gene>
    <name evidence="2" type="ORF">WMY93_010480</name>
</gene>
<comment type="caution">
    <text evidence="2">The sequence shown here is derived from an EMBL/GenBank/DDBJ whole genome shotgun (WGS) entry which is preliminary data.</text>
</comment>
<dbReference type="EMBL" id="JBBPFD010000007">
    <property type="protein sequence ID" value="KAK7919196.1"/>
    <property type="molecule type" value="Genomic_DNA"/>
</dbReference>
<organism evidence="2 3">
    <name type="scientific">Mugilogobius chulae</name>
    <name type="common">yellowstripe goby</name>
    <dbReference type="NCBI Taxonomy" id="88201"/>
    <lineage>
        <taxon>Eukaryota</taxon>
        <taxon>Metazoa</taxon>
        <taxon>Chordata</taxon>
        <taxon>Craniata</taxon>
        <taxon>Vertebrata</taxon>
        <taxon>Euteleostomi</taxon>
        <taxon>Actinopterygii</taxon>
        <taxon>Neopterygii</taxon>
        <taxon>Teleostei</taxon>
        <taxon>Neoteleostei</taxon>
        <taxon>Acanthomorphata</taxon>
        <taxon>Gobiaria</taxon>
        <taxon>Gobiiformes</taxon>
        <taxon>Gobioidei</taxon>
        <taxon>Gobiidae</taxon>
        <taxon>Gobionellinae</taxon>
        <taxon>Mugilogobius</taxon>
    </lineage>
</organism>
<dbReference type="AlphaFoldDB" id="A0AAW0PIX2"/>
<reference evidence="3" key="1">
    <citation type="submission" date="2024-04" db="EMBL/GenBank/DDBJ databases">
        <title>Salinicola lusitanus LLJ914,a marine bacterium isolated from the Okinawa Trough.</title>
        <authorList>
            <person name="Li J."/>
        </authorList>
    </citation>
    <scope>NUCLEOTIDE SEQUENCE [LARGE SCALE GENOMIC DNA]</scope>
</reference>
<evidence type="ECO:0000313" key="3">
    <source>
        <dbReference type="Proteomes" id="UP001460270"/>
    </source>
</evidence>
<feature type="region of interest" description="Disordered" evidence="1">
    <location>
        <begin position="18"/>
        <end position="52"/>
    </location>
</feature>
<keyword evidence="3" id="KW-1185">Reference proteome</keyword>
<evidence type="ECO:0000256" key="1">
    <source>
        <dbReference type="SAM" id="MobiDB-lite"/>
    </source>
</evidence>